<name>W9J1F5_FUSOX</name>
<feature type="compositionally biased region" description="Polar residues" evidence="1">
    <location>
        <begin position="788"/>
        <end position="800"/>
    </location>
</feature>
<dbReference type="Proteomes" id="UP000030753">
    <property type="component" value="Unassembled WGS sequence"/>
</dbReference>
<feature type="region of interest" description="Disordered" evidence="1">
    <location>
        <begin position="769"/>
        <end position="800"/>
    </location>
</feature>
<dbReference type="OrthoDB" id="291007at2759"/>
<feature type="region of interest" description="Disordered" evidence="1">
    <location>
        <begin position="166"/>
        <end position="186"/>
    </location>
</feature>
<evidence type="ECO:0000313" key="2">
    <source>
        <dbReference type="EMBL" id="EWZ01089.1"/>
    </source>
</evidence>
<evidence type="ECO:0000313" key="3">
    <source>
        <dbReference type="Proteomes" id="UP000030753"/>
    </source>
</evidence>
<reference evidence="2 3" key="1">
    <citation type="submission" date="2011-06" db="EMBL/GenBank/DDBJ databases">
        <title>The Genome Sequence of Fusarium oxysporum FOSC 3-a.</title>
        <authorList>
            <consortium name="The Broad Institute Genome Sequencing Platform"/>
            <person name="Ma L.-J."/>
            <person name="Gale L.R."/>
            <person name="Schwartz D.C."/>
            <person name="Zhou S."/>
            <person name="Corby-Kistler H."/>
            <person name="Young S.K."/>
            <person name="Zeng Q."/>
            <person name="Gargeya S."/>
            <person name="Fitzgerald M."/>
            <person name="Haas B."/>
            <person name="Abouelleil A."/>
            <person name="Alvarado L."/>
            <person name="Arachchi H.M."/>
            <person name="Berlin A."/>
            <person name="Brown A."/>
            <person name="Chapman S.B."/>
            <person name="Chen Z."/>
            <person name="Dunbar C."/>
            <person name="Freedman E."/>
            <person name="Gearin G."/>
            <person name="Gellesch M."/>
            <person name="Goldberg J."/>
            <person name="Griggs A."/>
            <person name="Gujja S."/>
            <person name="Heiman D."/>
            <person name="Howarth C."/>
            <person name="Larson L."/>
            <person name="Lui A."/>
            <person name="MacDonald P.J.P."/>
            <person name="Mehta T."/>
            <person name="Montmayeur A."/>
            <person name="Murphy C."/>
            <person name="Neiman D."/>
            <person name="Pearson M."/>
            <person name="Priest M."/>
            <person name="Roberts A."/>
            <person name="Saif S."/>
            <person name="Shea T."/>
            <person name="Shenoy N."/>
            <person name="Sisk P."/>
            <person name="Stolte C."/>
            <person name="Sykes S."/>
            <person name="Wortman J."/>
            <person name="Nusbaum C."/>
            <person name="Birren B."/>
        </authorList>
    </citation>
    <scope>NUCLEOTIDE SEQUENCE [LARGE SCALE GENOMIC DNA]</scope>
    <source>
        <strain evidence="3">FOSC 3-a</strain>
    </source>
</reference>
<gene>
    <name evidence="2" type="ORF">FOYG_00770</name>
</gene>
<dbReference type="HOGENOM" id="CLU_004605_0_0_1"/>
<dbReference type="AlphaFoldDB" id="W9J1F5"/>
<proteinExistence type="predicted"/>
<dbReference type="EMBL" id="JH717839">
    <property type="protein sequence ID" value="EWZ01089.1"/>
    <property type="molecule type" value="Genomic_DNA"/>
</dbReference>
<evidence type="ECO:0000256" key="1">
    <source>
        <dbReference type="SAM" id="MobiDB-lite"/>
    </source>
</evidence>
<accession>W9J1F5</accession>
<sequence>MPDSTPPTDEQATATSADAAGSNVVPTKQLYLKLQEMFGNGSNDIFQMEFPCRLLDSGTYAYDGSTSMNCQQKKPPAVAEAEFRLSDDLYDLSNIVGGPNGKKLSEQYEEILFSLIPTLDTSNTSETALKGDQEKICAWLEAKVDNFDPPSSDLLAGIPQDLGLNISKPPQKYSENTSEDFKARTSVSSNPQIARVDLYQKLLDTYEGEKARWARYKLDARPKDQKDQAQIDGYDRLLQTYAPVIDAKLEALWTLLVIRGQYHRVRRYVGYVDIESASEVLLEAKANLRASVSRSIDDTEDIYPVIFSPSGWAQLLSTNFTPQDLLDSPSTTLSRLLDAENSLARLKNQQTELLSGVQDLSKLQTAVQNARAQFNDAESTMGGGLTDAALNVVKIYFHSITQEITDPVQAFKTISTGVTNFNELNGILTSKSLPQIASSQWNSLCMQQQACVQKRQVLDQASDSLTRAQSALAIATASDNQTLLNQIQDQILSLEADIRSYRRLLNTTSNSLPATINAVQSDNKTLKEITSAPPPDVPTKVQLPPTVGAASVWQEIGISYSASTSFDDTMSQTGTANKAHSSGFFTSHNSSSDSSNADSSNLDTYENTSIDIGLRVMKVEIQRPWMNAGIFGQTGDFYRADPTSISSATPDVVKKQLMQGLTSADGSGVDQGGDNLLLPSFPTSFIVAKDIHMVFTSKSSFQKGTLADAQSASSSSKGGFCGFSGSSSSSSSSFHHETANVQTSSNVISVKIPAPQILGWINELMPEDKSKNTYKPLPTDEFDDLIPGQTQDSSSNAVSK</sequence>
<feature type="compositionally biased region" description="Polar residues" evidence="1">
    <location>
        <begin position="1"/>
        <end position="16"/>
    </location>
</feature>
<organism evidence="2 3">
    <name type="scientific">Fusarium oxysporum NRRL 32931</name>
    <dbReference type="NCBI Taxonomy" id="660029"/>
    <lineage>
        <taxon>Eukaryota</taxon>
        <taxon>Fungi</taxon>
        <taxon>Dikarya</taxon>
        <taxon>Ascomycota</taxon>
        <taxon>Pezizomycotina</taxon>
        <taxon>Sordariomycetes</taxon>
        <taxon>Hypocreomycetidae</taxon>
        <taxon>Hypocreales</taxon>
        <taxon>Nectriaceae</taxon>
        <taxon>Fusarium</taxon>
        <taxon>Fusarium oxysporum species complex</taxon>
    </lineage>
</organism>
<feature type="region of interest" description="Disordered" evidence="1">
    <location>
        <begin position="1"/>
        <end position="20"/>
    </location>
</feature>
<protein>
    <submittedName>
        <fullName evidence="2">Uncharacterized protein</fullName>
    </submittedName>
</protein>